<evidence type="ECO:0000256" key="1">
    <source>
        <dbReference type="SAM" id="MobiDB-lite"/>
    </source>
</evidence>
<reference evidence="2" key="1">
    <citation type="submission" date="2014-09" db="EMBL/GenBank/DDBJ databases">
        <authorList>
            <person name="Magalhaes I.L.F."/>
            <person name="Oliveira U."/>
            <person name="Santos F.R."/>
            <person name="Vidigal T.H.D.A."/>
            <person name="Brescovit A.D."/>
            <person name="Santos A.J."/>
        </authorList>
    </citation>
    <scope>NUCLEOTIDE SEQUENCE</scope>
    <source>
        <tissue evidence="2">Shoot tissue taken approximately 20 cm above the soil surface</tissue>
    </source>
</reference>
<organism evidence="2">
    <name type="scientific">Arundo donax</name>
    <name type="common">Giant reed</name>
    <name type="synonym">Donax arundinaceus</name>
    <dbReference type="NCBI Taxonomy" id="35708"/>
    <lineage>
        <taxon>Eukaryota</taxon>
        <taxon>Viridiplantae</taxon>
        <taxon>Streptophyta</taxon>
        <taxon>Embryophyta</taxon>
        <taxon>Tracheophyta</taxon>
        <taxon>Spermatophyta</taxon>
        <taxon>Magnoliopsida</taxon>
        <taxon>Liliopsida</taxon>
        <taxon>Poales</taxon>
        <taxon>Poaceae</taxon>
        <taxon>PACMAD clade</taxon>
        <taxon>Arundinoideae</taxon>
        <taxon>Arundineae</taxon>
        <taxon>Arundo</taxon>
    </lineage>
</organism>
<dbReference type="EMBL" id="GBRH01276206">
    <property type="protein sequence ID" value="JAD21689.1"/>
    <property type="molecule type" value="Transcribed_RNA"/>
</dbReference>
<evidence type="ECO:0000313" key="2">
    <source>
        <dbReference type="EMBL" id="JAD21689.1"/>
    </source>
</evidence>
<feature type="region of interest" description="Disordered" evidence="1">
    <location>
        <begin position="17"/>
        <end position="38"/>
    </location>
</feature>
<name>A0A0A8Y6K7_ARUDO</name>
<proteinExistence type="predicted"/>
<reference evidence="2" key="2">
    <citation type="journal article" date="2015" name="Data Brief">
        <title>Shoot transcriptome of the giant reed, Arundo donax.</title>
        <authorList>
            <person name="Barrero R.A."/>
            <person name="Guerrero F.D."/>
            <person name="Moolhuijzen P."/>
            <person name="Goolsby J.A."/>
            <person name="Tidwell J."/>
            <person name="Bellgard S.E."/>
            <person name="Bellgard M.I."/>
        </authorList>
    </citation>
    <scope>NUCLEOTIDE SEQUENCE</scope>
    <source>
        <tissue evidence="2">Shoot tissue taken approximately 20 cm above the soil surface</tissue>
    </source>
</reference>
<sequence length="38" mass="4168">MAVVGRLILPCRSDWGNSRSPLSPNCRCVNSSSQTHHT</sequence>
<protein>
    <submittedName>
        <fullName evidence="2">Uncharacterized protein</fullName>
    </submittedName>
</protein>
<accession>A0A0A8Y6K7</accession>
<dbReference type="AlphaFoldDB" id="A0A0A8Y6K7"/>